<dbReference type="AlphaFoldDB" id="A0AAE4R6M2"/>
<gene>
    <name evidence="2" type="ORF">R3P94_15620</name>
    <name evidence="3" type="ORF">R3Q15_19530</name>
</gene>
<proteinExistence type="predicted"/>
<feature type="domain" description="Condensation" evidence="1">
    <location>
        <begin position="60"/>
        <end position="382"/>
    </location>
</feature>
<name>A0AAE4R6M2_9ACTN</name>
<dbReference type="EMBL" id="JAWLKI010000017">
    <property type="protein sequence ID" value="MDV6308712.1"/>
    <property type="molecule type" value="Genomic_DNA"/>
</dbReference>
<dbReference type="Gene3D" id="3.30.559.10">
    <property type="entry name" value="Chloramphenicol acetyltransferase-like domain"/>
    <property type="match status" value="1"/>
</dbReference>
<evidence type="ECO:0000313" key="2">
    <source>
        <dbReference type="EMBL" id="MDV6308712.1"/>
    </source>
</evidence>
<evidence type="ECO:0000313" key="4">
    <source>
        <dbReference type="Proteomes" id="UP001185779"/>
    </source>
</evidence>
<dbReference type="PANTHER" id="PTHR45527:SF1">
    <property type="entry name" value="FATTY ACID SYNTHASE"/>
    <property type="match status" value="1"/>
</dbReference>
<dbReference type="InterPro" id="IPR023213">
    <property type="entry name" value="CAT-like_dom_sf"/>
</dbReference>
<dbReference type="Pfam" id="PF00668">
    <property type="entry name" value="Condensation"/>
    <property type="match status" value="1"/>
</dbReference>
<dbReference type="GO" id="GO:0031177">
    <property type="term" value="F:phosphopantetheine binding"/>
    <property type="evidence" value="ECO:0007669"/>
    <property type="project" value="TreeGrafter"/>
</dbReference>
<organism evidence="3 5">
    <name type="scientific">Gordonia amicalis</name>
    <dbReference type="NCBI Taxonomy" id="89053"/>
    <lineage>
        <taxon>Bacteria</taxon>
        <taxon>Bacillati</taxon>
        <taxon>Actinomycetota</taxon>
        <taxon>Actinomycetes</taxon>
        <taxon>Mycobacteriales</taxon>
        <taxon>Gordoniaceae</taxon>
        <taxon>Gordonia</taxon>
    </lineage>
</organism>
<keyword evidence="4" id="KW-1185">Reference proteome</keyword>
<dbReference type="Gene3D" id="3.30.559.30">
    <property type="entry name" value="Nonribosomal peptide synthetase, condensation domain"/>
    <property type="match status" value="1"/>
</dbReference>
<dbReference type="GO" id="GO:0044550">
    <property type="term" value="P:secondary metabolite biosynthetic process"/>
    <property type="evidence" value="ECO:0007669"/>
    <property type="project" value="TreeGrafter"/>
</dbReference>
<dbReference type="Proteomes" id="UP001185922">
    <property type="component" value="Unassembled WGS sequence"/>
</dbReference>
<dbReference type="GO" id="GO:0003824">
    <property type="term" value="F:catalytic activity"/>
    <property type="evidence" value="ECO:0007669"/>
    <property type="project" value="InterPro"/>
</dbReference>
<dbReference type="GO" id="GO:0008610">
    <property type="term" value="P:lipid biosynthetic process"/>
    <property type="evidence" value="ECO:0007669"/>
    <property type="project" value="UniProtKB-ARBA"/>
</dbReference>
<evidence type="ECO:0000259" key="1">
    <source>
        <dbReference type="Pfam" id="PF00668"/>
    </source>
</evidence>
<dbReference type="GO" id="GO:0005829">
    <property type="term" value="C:cytosol"/>
    <property type="evidence" value="ECO:0007669"/>
    <property type="project" value="TreeGrafter"/>
</dbReference>
<dbReference type="SUPFAM" id="SSF52777">
    <property type="entry name" value="CoA-dependent acyltransferases"/>
    <property type="match status" value="2"/>
</dbReference>
<protein>
    <submittedName>
        <fullName evidence="3">Condensation domain-containing protein</fullName>
    </submittedName>
</protein>
<dbReference type="Proteomes" id="UP001185779">
    <property type="component" value="Unassembled WGS sequence"/>
</dbReference>
<dbReference type="RefSeq" id="WP_006435665.1">
    <property type="nucleotide sequence ID" value="NZ_CP091855.1"/>
</dbReference>
<evidence type="ECO:0000313" key="5">
    <source>
        <dbReference type="Proteomes" id="UP001185922"/>
    </source>
</evidence>
<evidence type="ECO:0000313" key="3">
    <source>
        <dbReference type="EMBL" id="MDV6314049.1"/>
    </source>
</evidence>
<dbReference type="GO" id="GO:0043041">
    <property type="term" value="P:amino acid activation for nonribosomal peptide biosynthetic process"/>
    <property type="evidence" value="ECO:0007669"/>
    <property type="project" value="TreeGrafter"/>
</dbReference>
<dbReference type="PANTHER" id="PTHR45527">
    <property type="entry name" value="NONRIBOSOMAL PEPTIDE SYNTHETASE"/>
    <property type="match status" value="1"/>
</dbReference>
<sequence>MEYTELTDYSMPGGTVTAWEPAVDASEWQSDSRQLSYMHLEHARRAVREGSDWYSQWIGTAFRIQRPLDRDAFSRTLVAWYRRHEAFRTSVRVHDAGHPQGDLTRITVAADTIAVRERAFGSDLEPAEVSELVTEYFNTTVTPLTWPHCLAVTVETPGDDEGFLVVFAADHTVMDAYTQVFAIRELTALYLAEVTGEPHGLAAFGSYLDFSDAERRLGEQIDANNAAVSQWRTFFDDTTTAVQPESIPRFPQFDVPADAPRTIAAQRTPEEGFQATLSHWLLDAADTKRFDAICKAAGSSMTAGIYTALSMTSAALTGSADLRFISPIHTRNAIEWGEAVGWFVGIIPVAVRPGRPLKFTDALTAVAATAAQYKDVGAAPFAPVAELIGGDVTPPGFVVSHIDLRHAEGSTEWEPRAARVLRSATRDADEVYFWINRIPTGVNVSARFPAANAPAVEVFLSTFHATLKDIVAEGDCEYSYRAGAVDGPTGIDRAVLSAGSPTGVLGS</sequence>
<comment type="caution">
    <text evidence="3">The sequence shown here is derived from an EMBL/GenBank/DDBJ whole genome shotgun (WGS) entry which is preliminary data.</text>
</comment>
<reference evidence="3 4" key="1">
    <citation type="submission" date="2023-10" db="EMBL/GenBank/DDBJ databases">
        <title>Development of a sustainable strategy for remediation of hydrocarbon-contaminated territories based on the waste exchange concept.</title>
        <authorList>
            <person name="Krivoruchko A."/>
        </authorList>
    </citation>
    <scope>NUCLEOTIDE SEQUENCE</scope>
    <source>
        <strain evidence="2 4">IEGM 1266</strain>
        <strain evidence="3">IEGM 1279</strain>
    </source>
</reference>
<accession>A0AAE4R6M2</accession>
<dbReference type="InterPro" id="IPR001242">
    <property type="entry name" value="Condensation_dom"/>
</dbReference>
<dbReference type="EMBL" id="JAWLKH010000026">
    <property type="protein sequence ID" value="MDV6314049.1"/>
    <property type="molecule type" value="Genomic_DNA"/>
</dbReference>
<dbReference type="GeneID" id="77171265"/>